<dbReference type="RefSeq" id="WP_342372891.1">
    <property type="nucleotide sequence ID" value="NZ_CP115965.1"/>
</dbReference>
<feature type="compositionally biased region" description="Low complexity" evidence="1">
    <location>
        <begin position="50"/>
        <end position="72"/>
    </location>
</feature>
<protein>
    <recommendedName>
        <fullName evidence="5">DUF4190 domain-containing protein</fullName>
    </recommendedName>
</protein>
<evidence type="ECO:0000313" key="4">
    <source>
        <dbReference type="Proteomes" id="UP001434337"/>
    </source>
</evidence>
<proteinExistence type="predicted"/>
<keyword evidence="2" id="KW-1133">Transmembrane helix</keyword>
<evidence type="ECO:0000256" key="2">
    <source>
        <dbReference type="SAM" id="Phobius"/>
    </source>
</evidence>
<organism evidence="3 4">
    <name type="scientific">Propioniciclava soli</name>
    <dbReference type="NCBI Taxonomy" id="2775081"/>
    <lineage>
        <taxon>Bacteria</taxon>
        <taxon>Bacillati</taxon>
        <taxon>Actinomycetota</taxon>
        <taxon>Actinomycetes</taxon>
        <taxon>Propionibacteriales</taxon>
        <taxon>Propionibacteriaceae</taxon>
        <taxon>Propioniciclava</taxon>
    </lineage>
</organism>
<evidence type="ECO:0000313" key="3">
    <source>
        <dbReference type="EMBL" id="WZW99076.1"/>
    </source>
</evidence>
<dbReference type="Proteomes" id="UP001434337">
    <property type="component" value="Chromosome"/>
</dbReference>
<keyword evidence="2" id="KW-0472">Membrane</keyword>
<feature type="compositionally biased region" description="Basic and acidic residues" evidence="1">
    <location>
        <begin position="1"/>
        <end position="14"/>
    </location>
</feature>
<accession>A0ABZ3C920</accession>
<name>A0ABZ3C920_9ACTN</name>
<keyword evidence="4" id="KW-1185">Reference proteome</keyword>
<evidence type="ECO:0008006" key="5">
    <source>
        <dbReference type="Google" id="ProtNLM"/>
    </source>
</evidence>
<feature type="transmembrane region" description="Helical" evidence="2">
    <location>
        <begin position="136"/>
        <end position="167"/>
    </location>
</feature>
<dbReference type="EMBL" id="CP115965">
    <property type="protein sequence ID" value="WZW99076.1"/>
    <property type="molecule type" value="Genomic_DNA"/>
</dbReference>
<feature type="transmembrane region" description="Helical" evidence="2">
    <location>
        <begin position="95"/>
        <end position="116"/>
    </location>
</feature>
<keyword evidence="2" id="KW-0812">Transmembrane</keyword>
<feature type="region of interest" description="Disordered" evidence="1">
    <location>
        <begin position="1"/>
        <end position="72"/>
    </location>
</feature>
<reference evidence="3 4" key="1">
    <citation type="journal article" date="2023" name="Environ Microbiome">
        <title>A coral-associated actinobacterium mitigates coral bleaching under heat stress.</title>
        <authorList>
            <person name="Li J."/>
            <person name="Zou Y."/>
            <person name="Li Q."/>
            <person name="Zhang J."/>
            <person name="Bourne D.G."/>
            <person name="Lyu Y."/>
            <person name="Liu C."/>
            <person name="Zhang S."/>
        </authorList>
    </citation>
    <scope>NUCLEOTIDE SEQUENCE [LARGE SCALE GENOMIC DNA]</scope>
    <source>
        <strain evidence="3 4">SCSIO 13291</strain>
    </source>
</reference>
<gene>
    <name evidence="3" type="ORF">PCC79_02375</name>
</gene>
<sequence length="169" mass="18206">MSNEPQDRPADEHASPTFRPAETNPYSDRHDEQLYAEPDQPSEEQQGSSAWQQPEAPAAWQQQQGYQPAPAYGQGYPQGYAGGYAQPEHPQATTILILGIVGLFVAVTGPFAWVMGNKARREVAAGQFAPSTSLTVGWVLGIISSIYLAVMALFLVLMIVSFGLLAANG</sequence>
<evidence type="ECO:0000256" key="1">
    <source>
        <dbReference type="SAM" id="MobiDB-lite"/>
    </source>
</evidence>